<organism evidence="2 3">
    <name type="scientific">Sediminibacterium ginsengisoli</name>
    <dbReference type="NCBI Taxonomy" id="413434"/>
    <lineage>
        <taxon>Bacteria</taxon>
        <taxon>Pseudomonadati</taxon>
        <taxon>Bacteroidota</taxon>
        <taxon>Chitinophagia</taxon>
        <taxon>Chitinophagales</taxon>
        <taxon>Chitinophagaceae</taxon>
        <taxon>Sediminibacterium</taxon>
    </lineage>
</organism>
<keyword evidence="1" id="KW-1133">Transmembrane helix</keyword>
<feature type="transmembrane region" description="Helical" evidence="1">
    <location>
        <begin position="121"/>
        <end position="138"/>
    </location>
</feature>
<accession>A0A1T4R2W6</accession>
<evidence type="ECO:0000313" key="3">
    <source>
        <dbReference type="Proteomes" id="UP000190888"/>
    </source>
</evidence>
<keyword evidence="3" id="KW-1185">Reference proteome</keyword>
<gene>
    <name evidence="2" type="ORF">SAMN04488132_11069</name>
</gene>
<dbReference type="STRING" id="413434.SAMN04488132_11069"/>
<reference evidence="2 3" key="1">
    <citation type="submission" date="2017-02" db="EMBL/GenBank/DDBJ databases">
        <authorList>
            <person name="Peterson S.W."/>
        </authorList>
    </citation>
    <scope>NUCLEOTIDE SEQUENCE [LARGE SCALE GENOMIC DNA]</scope>
    <source>
        <strain evidence="2 3">DSM 22335</strain>
    </source>
</reference>
<keyword evidence="1" id="KW-0472">Membrane</keyword>
<dbReference type="AlphaFoldDB" id="A0A1T4R2W6"/>
<name>A0A1T4R2W6_9BACT</name>
<evidence type="ECO:0000313" key="2">
    <source>
        <dbReference type="EMBL" id="SKA09958.1"/>
    </source>
</evidence>
<dbReference type="OrthoDB" id="2083326at2"/>
<dbReference type="EMBL" id="FUWH01000010">
    <property type="protein sequence ID" value="SKA09958.1"/>
    <property type="molecule type" value="Genomic_DNA"/>
</dbReference>
<dbReference type="Proteomes" id="UP000190888">
    <property type="component" value="Unassembled WGS sequence"/>
</dbReference>
<protein>
    <submittedName>
        <fullName evidence="2">Uncharacterized protein</fullName>
    </submittedName>
</protein>
<dbReference type="RefSeq" id="WP_078832316.1">
    <property type="nucleotide sequence ID" value="NZ_FUWH01000010.1"/>
</dbReference>
<evidence type="ECO:0000256" key="1">
    <source>
        <dbReference type="SAM" id="Phobius"/>
    </source>
</evidence>
<keyword evidence="1" id="KW-0812">Transmembrane</keyword>
<proteinExistence type="predicted"/>
<sequence>MIHARPAFTQLHIPVAGAAAVRQLVSYINELLKDGWLYFQAGESTAAYRREEIPRDTIIVTVSTDYAYYHQFEIAFHEVKQHWMPFNEIWPDAPGEPQLQLQEEDDHFLFIMKNVNTGQQYVVAATGISFYAGTVYYYKRDRLDKNERCAIWI</sequence>